<dbReference type="EMBL" id="MTKP01000224">
    <property type="protein sequence ID" value="RWX47348.1"/>
    <property type="molecule type" value="Genomic_DNA"/>
</dbReference>
<dbReference type="Pfam" id="PF00571">
    <property type="entry name" value="CBS"/>
    <property type="match status" value="1"/>
</dbReference>
<organism evidence="6 7">
    <name type="scientific">Candidatus Electrothrix communis</name>
    <dbReference type="NCBI Taxonomy" id="1859133"/>
    <lineage>
        <taxon>Bacteria</taxon>
        <taxon>Pseudomonadati</taxon>
        <taxon>Thermodesulfobacteriota</taxon>
        <taxon>Desulfobulbia</taxon>
        <taxon>Desulfobulbales</taxon>
        <taxon>Desulfobulbaceae</taxon>
        <taxon>Candidatus Electrothrix</taxon>
    </lineage>
</organism>
<evidence type="ECO:0000259" key="5">
    <source>
        <dbReference type="PROSITE" id="PS51371"/>
    </source>
</evidence>
<dbReference type="AlphaFoldDB" id="A0A3S3UAE1"/>
<dbReference type="GO" id="GO:0005886">
    <property type="term" value="C:plasma membrane"/>
    <property type="evidence" value="ECO:0007669"/>
    <property type="project" value="TreeGrafter"/>
</dbReference>
<dbReference type="Gene3D" id="3.90.1280.20">
    <property type="match status" value="1"/>
</dbReference>
<evidence type="ECO:0000256" key="1">
    <source>
        <dbReference type="ARBA" id="ARBA00022737"/>
    </source>
</evidence>
<evidence type="ECO:0000313" key="6">
    <source>
        <dbReference type="EMBL" id="RWX47348.1"/>
    </source>
</evidence>
<dbReference type="PANTHER" id="PTHR22777:SF4">
    <property type="entry name" value="UPF0053 PROTEIN SLL1254"/>
    <property type="match status" value="1"/>
</dbReference>
<dbReference type="Proteomes" id="UP000288086">
    <property type="component" value="Unassembled WGS sequence"/>
</dbReference>
<reference evidence="6 7" key="1">
    <citation type="submission" date="2017-01" db="EMBL/GenBank/DDBJ databases">
        <title>The cable genome- insights into the physiology and evolution of filamentous bacteria capable of sulfide oxidation via long distance electron transfer.</title>
        <authorList>
            <person name="Schreiber L."/>
            <person name="Bjerg J.T."/>
            <person name="Boggild A."/>
            <person name="Van De Vossenberg J."/>
            <person name="Meysman F."/>
            <person name="Nielsen L.P."/>
            <person name="Schramm A."/>
            <person name="Kjeldsen K.U."/>
        </authorList>
    </citation>
    <scope>NUCLEOTIDE SEQUENCE [LARGE SCALE GENOMIC DNA]</scope>
    <source>
        <strain evidence="6">A1</strain>
    </source>
</reference>
<feature type="compositionally biased region" description="Polar residues" evidence="4">
    <location>
        <begin position="78"/>
        <end position="87"/>
    </location>
</feature>
<dbReference type="PANTHER" id="PTHR22777">
    <property type="entry name" value="HEMOLYSIN-RELATED"/>
    <property type="match status" value="1"/>
</dbReference>
<keyword evidence="1" id="KW-0677">Repeat</keyword>
<dbReference type="PROSITE" id="PS51371">
    <property type="entry name" value="CBS"/>
    <property type="match status" value="1"/>
</dbReference>
<proteinExistence type="predicted"/>
<dbReference type="InterPro" id="IPR046342">
    <property type="entry name" value="CBS_dom_sf"/>
</dbReference>
<feature type="domain" description="CBS" evidence="5">
    <location>
        <begin position="1"/>
        <end position="58"/>
    </location>
</feature>
<keyword evidence="2 3" id="KW-0129">CBS domain</keyword>
<evidence type="ECO:0000256" key="3">
    <source>
        <dbReference type="PROSITE-ProRule" id="PRU00703"/>
    </source>
</evidence>
<gene>
    <name evidence="6" type="ORF">VT98_12241</name>
</gene>
<keyword evidence="7" id="KW-1185">Reference proteome</keyword>
<dbReference type="SUPFAM" id="SSF54631">
    <property type="entry name" value="CBS-domain pair"/>
    <property type="match status" value="1"/>
</dbReference>
<dbReference type="InterPro" id="IPR000644">
    <property type="entry name" value="CBS_dom"/>
</dbReference>
<evidence type="ECO:0000256" key="2">
    <source>
        <dbReference type="ARBA" id="ARBA00023122"/>
    </source>
</evidence>
<sequence>MQPVHFVPEIAPLNKVMLEFFEESQHLFVVVDEYGSVTGVISLEDILEEIIGREIVDESDSTQNMRAFARAAGKERSLSSSGSTNGQEVKKLNKEEGRR</sequence>
<protein>
    <submittedName>
        <fullName evidence="6">CBS domain-containing protein</fullName>
    </submittedName>
</protein>
<feature type="region of interest" description="Disordered" evidence="4">
    <location>
        <begin position="69"/>
        <end position="99"/>
    </location>
</feature>
<evidence type="ECO:0000256" key="4">
    <source>
        <dbReference type="SAM" id="MobiDB-lite"/>
    </source>
</evidence>
<feature type="compositionally biased region" description="Basic and acidic residues" evidence="4">
    <location>
        <begin position="88"/>
        <end position="99"/>
    </location>
</feature>
<evidence type="ECO:0000313" key="7">
    <source>
        <dbReference type="Proteomes" id="UP000288086"/>
    </source>
</evidence>
<name>A0A3S3UAE1_9BACT</name>
<comment type="caution">
    <text evidence="6">The sequence shown here is derived from an EMBL/GenBank/DDBJ whole genome shotgun (WGS) entry which is preliminary data.</text>
</comment>
<accession>A0A3S3UAE1</accession>